<sequence>MSSPVDVCEVYTSFCMEDGCKANTAVLKYIEDCGRKFPLEKLILSKNYLGPRGLRPIVKLVAYCQTMTHLCLDGNGADNEIVRLLCEVLMTHKGMRTLSLRDNPITSNAGKLLVALVEKNPKIIHIDLTDTDVFEILIWKIDAATRANRQKLENESLYLVPIESEEKKLDTVVNKVEPKEGNASCQRPSSKKRLYLRDVERMTGDALTALGKAPNEVIPPLRGLDKGPDGNVRLTDSKSSPGIIRGKMKPPAPPATGRSATCLREAQRLELQRRYRERAMALREVHNSEANKVADQARKELMLIEQNTKNHAVSQSSRSDMILTPLEERTAVAEETAANVELSSAGFAPAETNTAGKEENQQQEAELQKGMSVSHRGVLGSFSLPDASSRFAHLSDHQELQSQKCEVAAAAAAPVKTNNMGPLNPTLMSSDHSVKGSVPTGFSFASRDSEDEMSVHVLMETQEWMVLSTSEKLTYLFESGCKAYVNQKFDTSYMAWKEAMAIAVGAKDREWMAVISNNLQRLSYEMLVREGSRLLNEYHLEDADIAFQCALDIARKAHNAKWESEMTNARKEVQVAIFHRCHEAALRMFDQAQMVVPREVTEDDYFIVPGTDVLVQHTAAYVNEWSCMLLVKEAVELWAAALRVAERIGGNVAHTLQMAVTESLTTVSGFLVQHFFDAEDPQALTWMNTSRYKYYECVMLTTLWTNMMSCSDFQENHKIFAALGAARIGNFYLATNQLSKAELQFAALDELAVQLNDSLLRATGQTFRALLNWQRARYPAAESHFRLALVEWGALRELIQRENLESQGFLTNPAADSQKGGSSSVSAEKVSNIATNRFHADSSRDTAFSGRTQPSKLLAFLPRGYVSMMESVCYKYLVSCIASVYRYAEALEMLERSLVCRYRDMLFDKLKINFSALPTLAHLTATASLLQSPLIYYLVVRRYDWCVESSHYKTEEHLLTWVVPQAGEMRFIEAPIEKDFRVMSVNELVQAVRQTLLLDPLDSTPVQAPVTSKEGTSSNEDEKTSATDGLIMELPQKTWMEPLKTLYSIFFGPIEAYLRALDPRFLGNNGVVTIIPADRLWLVPFNALMSRSGRYVVEDFAVQLAFCATQCRFAALNAKRVQQRDLFHDVVFAQNETENTKQLNPLLLYPLDFHRSETEGAAVMEALAHNKRDVRKLNNSPMTTEITSSELLVHGIEKFRERLPHSRTVHIAAATTYRSQTSDMGDSAICVVGSKGDLELLSSSEISRMELFAEHVIITNTNISTTRVCTVDDDVLCLIRGFLASGVPCVIAGQWCTPDMTPSLLFTGFYRYQAMVNKSIRRVPTLQNNSGQPVSQAVLMAADTEKEWAETDIGGDLNNHKALFLAYAVRHLLQDDSFRYSPRVWAGYYCIGYGLVERRSK</sequence>
<protein>
    <recommendedName>
        <fullName evidence="2">CHAT domain-containing protein</fullName>
    </recommendedName>
</protein>
<evidence type="ECO:0000259" key="2">
    <source>
        <dbReference type="Pfam" id="PF12770"/>
    </source>
</evidence>
<name>G0UVJ5_TRYCI</name>
<accession>G0UVJ5</accession>
<feature type="region of interest" description="Disordered" evidence="1">
    <location>
        <begin position="1005"/>
        <end position="1026"/>
    </location>
</feature>
<dbReference type="InterPro" id="IPR024983">
    <property type="entry name" value="CHAT_dom"/>
</dbReference>
<evidence type="ECO:0000256" key="1">
    <source>
        <dbReference type="SAM" id="MobiDB-lite"/>
    </source>
</evidence>
<dbReference type="Pfam" id="PF12770">
    <property type="entry name" value="CHAT"/>
    <property type="match status" value="1"/>
</dbReference>
<reference evidence="3" key="1">
    <citation type="journal article" date="2012" name="Proc. Natl. Acad. Sci. U.S.A.">
        <title>Antigenic diversity is generated by distinct evolutionary mechanisms in African trypanosome species.</title>
        <authorList>
            <person name="Jackson A.P."/>
            <person name="Berry A."/>
            <person name="Aslett M."/>
            <person name="Allison H.C."/>
            <person name="Burton P."/>
            <person name="Vavrova-Anderson J."/>
            <person name="Brown R."/>
            <person name="Browne H."/>
            <person name="Corton N."/>
            <person name="Hauser H."/>
            <person name="Gamble J."/>
            <person name="Gilderthorp R."/>
            <person name="Marcello L."/>
            <person name="McQuillan J."/>
            <person name="Otto T.D."/>
            <person name="Quail M.A."/>
            <person name="Sanders M.J."/>
            <person name="van Tonder A."/>
            <person name="Ginger M.L."/>
            <person name="Field M.C."/>
            <person name="Barry J.D."/>
            <person name="Hertz-Fowler C."/>
            <person name="Berriman M."/>
        </authorList>
    </citation>
    <scope>NUCLEOTIDE SEQUENCE</scope>
    <source>
        <strain evidence="3">IL3000</strain>
    </source>
</reference>
<feature type="domain" description="CHAT" evidence="2">
    <location>
        <begin position="1041"/>
        <end position="1392"/>
    </location>
</feature>
<organism evidence="3">
    <name type="scientific">Trypanosoma congolense (strain IL3000)</name>
    <dbReference type="NCBI Taxonomy" id="1068625"/>
    <lineage>
        <taxon>Eukaryota</taxon>
        <taxon>Discoba</taxon>
        <taxon>Euglenozoa</taxon>
        <taxon>Kinetoplastea</taxon>
        <taxon>Metakinetoplastina</taxon>
        <taxon>Trypanosomatida</taxon>
        <taxon>Trypanosomatidae</taxon>
        <taxon>Trypanosoma</taxon>
        <taxon>Nannomonas</taxon>
    </lineage>
</organism>
<dbReference type="InterPro" id="IPR032675">
    <property type="entry name" value="LRR_dom_sf"/>
</dbReference>
<dbReference type="Gene3D" id="3.80.10.10">
    <property type="entry name" value="Ribonuclease Inhibitor"/>
    <property type="match status" value="1"/>
</dbReference>
<feature type="region of interest" description="Disordered" evidence="1">
    <location>
        <begin position="221"/>
        <end position="259"/>
    </location>
</feature>
<dbReference type="SUPFAM" id="SSF52047">
    <property type="entry name" value="RNI-like"/>
    <property type="match status" value="1"/>
</dbReference>
<proteinExistence type="predicted"/>
<gene>
    <name evidence="3" type="ORF">TCIL3000_10_1700</name>
</gene>
<feature type="compositionally biased region" description="Polar residues" evidence="1">
    <location>
        <begin position="1005"/>
        <end position="1018"/>
    </location>
</feature>
<dbReference type="EMBL" id="HE575323">
    <property type="protein sequence ID" value="CCC93411.1"/>
    <property type="molecule type" value="Genomic_DNA"/>
</dbReference>
<evidence type="ECO:0000313" key="3">
    <source>
        <dbReference type="EMBL" id="CCC93411.1"/>
    </source>
</evidence>
<dbReference type="VEuPathDB" id="TriTrypDB:TcIL3000_10_1700"/>